<dbReference type="Proteomes" id="UP000823749">
    <property type="component" value="Chromosome 13"/>
</dbReference>
<evidence type="ECO:0000313" key="2">
    <source>
        <dbReference type="EMBL" id="KAG5514970.1"/>
    </source>
</evidence>
<keyword evidence="3" id="KW-1185">Reference proteome</keyword>
<evidence type="ECO:0000313" key="3">
    <source>
        <dbReference type="Proteomes" id="UP000823749"/>
    </source>
</evidence>
<keyword evidence="1" id="KW-1133">Transmembrane helix</keyword>
<gene>
    <name evidence="2" type="ORF">RHGRI_036120</name>
</gene>
<evidence type="ECO:0000256" key="1">
    <source>
        <dbReference type="SAM" id="Phobius"/>
    </source>
</evidence>
<name>A0AAV6HQ93_9ERIC</name>
<dbReference type="EMBL" id="JACTNZ010000013">
    <property type="protein sequence ID" value="KAG5514970.1"/>
    <property type="molecule type" value="Genomic_DNA"/>
</dbReference>
<keyword evidence="1" id="KW-0472">Membrane</keyword>
<proteinExistence type="predicted"/>
<protein>
    <submittedName>
        <fullName evidence="2">Uncharacterized protein</fullName>
    </submittedName>
</protein>
<sequence>MGHGLGPGGSARGVARLFQRVKRSEAARRRVEQKLKRNIGEMPLLVGILSVVEAMAGFAVCIRLKKAISMQRRRRVEQELEKFSEMAKFAILSK</sequence>
<dbReference type="AlphaFoldDB" id="A0AAV6HQ93"/>
<reference evidence="2 3" key="1">
    <citation type="submission" date="2020-08" db="EMBL/GenBank/DDBJ databases">
        <title>Plant Genome Project.</title>
        <authorList>
            <person name="Zhang R.-G."/>
        </authorList>
    </citation>
    <scope>NUCLEOTIDE SEQUENCE [LARGE SCALE GENOMIC DNA]</scope>
    <source>
        <strain evidence="2">WSP0</strain>
        <tissue evidence="2">Leaf</tissue>
    </source>
</reference>
<organism evidence="2 3">
    <name type="scientific">Rhododendron griersonianum</name>
    <dbReference type="NCBI Taxonomy" id="479676"/>
    <lineage>
        <taxon>Eukaryota</taxon>
        <taxon>Viridiplantae</taxon>
        <taxon>Streptophyta</taxon>
        <taxon>Embryophyta</taxon>
        <taxon>Tracheophyta</taxon>
        <taxon>Spermatophyta</taxon>
        <taxon>Magnoliopsida</taxon>
        <taxon>eudicotyledons</taxon>
        <taxon>Gunneridae</taxon>
        <taxon>Pentapetalae</taxon>
        <taxon>asterids</taxon>
        <taxon>Ericales</taxon>
        <taxon>Ericaceae</taxon>
        <taxon>Ericoideae</taxon>
        <taxon>Rhodoreae</taxon>
        <taxon>Rhododendron</taxon>
    </lineage>
</organism>
<accession>A0AAV6HQ93</accession>
<feature type="transmembrane region" description="Helical" evidence="1">
    <location>
        <begin position="44"/>
        <end position="64"/>
    </location>
</feature>
<comment type="caution">
    <text evidence="2">The sequence shown here is derived from an EMBL/GenBank/DDBJ whole genome shotgun (WGS) entry which is preliminary data.</text>
</comment>
<keyword evidence="1" id="KW-0812">Transmembrane</keyword>